<evidence type="ECO:0000256" key="14">
    <source>
        <dbReference type="ARBA" id="ARBA00025766"/>
    </source>
</evidence>
<sequence>MLNQQCAVLTAIDSYIEPLINRVLSTDKFGVCCETIKIDSMSSSCGGVQGDRFKLSIPYARQNLTWNIFFDSQCPEMGPDFIFNDNTFLADMDVDALSTKVPSLANWNPNDENALLNVLKELLSCYKQYQIQLLQKQTRLQLQYNMLISSAEVEDVEVILLPFSSKPTEVRFLISLSVDLSQLQNRTSKSESDIVMLLVTYCGVDWNRITPQLHFSKSLEETLGGTGELRLPQFPSDTSLVQYILKIKKYVAGKVNSAIQSLEKRRDYIAAFLCINHLCILEYDTINCKYVSCILCEDDFYVVMHIQLPLGFPREAPIVEFKSVYHMSSEHVPYSEKIKHYPYDFKWPPHYMIRELYKAMYQQIKIFKLNSIKNCSENHS</sequence>
<comment type="domain">
    <text evidence="15">Contains 2 ubiquitin-conjugating enzyme family-like (UEV-like) regions. These regions lack the critical Cys residues required for ubiquitination but retain the ability to bind ubiquitin.</text>
</comment>
<dbReference type="GO" id="GO:0006915">
    <property type="term" value="P:apoptotic process"/>
    <property type="evidence" value="ECO:0007669"/>
    <property type="project" value="UniProtKB-UniRule"/>
</dbReference>
<keyword evidence="17" id="KW-1185">Reference proteome</keyword>
<dbReference type="PANTHER" id="PTHR15189:SF7">
    <property type="entry name" value="BRISC AND BRCA1-A COMPLEX MEMBER 2"/>
    <property type="match status" value="1"/>
</dbReference>
<dbReference type="GO" id="GO:0031593">
    <property type="term" value="F:polyubiquitin modification-dependent protein binding"/>
    <property type="evidence" value="ECO:0007669"/>
    <property type="project" value="UniProtKB-UniRule"/>
</dbReference>
<dbReference type="GO" id="GO:0007095">
    <property type="term" value="P:mitotic G2 DNA damage checkpoint signaling"/>
    <property type="evidence" value="ECO:0007669"/>
    <property type="project" value="UniProtKB-UniRule"/>
</dbReference>
<organism evidence="16 17">
    <name type="scientific">Melipona bicolor</name>
    <dbReference type="NCBI Taxonomy" id="60889"/>
    <lineage>
        <taxon>Eukaryota</taxon>
        <taxon>Metazoa</taxon>
        <taxon>Ecdysozoa</taxon>
        <taxon>Arthropoda</taxon>
        <taxon>Hexapoda</taxon>
        <taxon>Insecta</taxon>
        <taxon>Pterygota</taxon>
        <taxon>Neoptera</taxon>
        <taxon>Endopterygota</taxon>
        <taxon>Hymenoptera</taxon>
        <taxon>Apocrita</taxon>
        <taxon>Aculeata</taxon>
        <taxon>Apoidea</taxon>
        <taxon>Anthophila</taxon>
        <taxon>Apidae</taxon>
        <taxon>Melipona</taxon>
    </lineage>
</organism>
<keyword evidence="3 15" id="KW-0963">Cytoplasm</keyword>
<evidence type="ECO:0000256" key="6">
    <source>
        <dbReference type="ARBA" id="ARBA00022737"/>
    </source>
</evidence>
<keyword evidence="9 15" id="KW-0833">Ubl conjugation pathway</keyword>
<keyword evidence="6" id="KW-0677">Repeat</keyword>
<keyword evidence="11 15" id="KW-0234">DNA repair</keyword>
<evidence type="ECO:0000313" key="16">
    <source>
        <dbReference type="EMBL" id="KAK1126444.1"/>
    </source>
</evidence>
<evidence type="ECO:0000313" key="17">
    <source>
        <dbReference type="Proteomes" id="UP001177670"/>
    </source>
</evidence>
<dbReference type="EMBL" id="JAHYIQ010000014">
    <property type="protein sequence ID" value="KAK1126444.1"/>
    <property type="molecule type" value="Genomic_DNA"/>
</dbReference>
<dbReference type="GO" id="GO:0070552">
    <property type="term" value="C:BRISC complex"/>
    <property type="evidence" value="ECO:0007669"/>
    <property type="project" value="UniProtKB-UniRule"/>
</dbReference>
<name>A0AA40KN63_9HYME</name>
<evidence type="ECO:0000256" key="12">
    <source>
        <dbReference type="ARBA" id="ARBA00023242"/>
    </source>
</evidence>
<keyword evidence="10 15" id="KW-0156">Chromatin regulator</keyword>
<gene>
    <name evidence="16" type="ORF">K0M31_005079</name>
</gene>
<evidence type="ECO:0000256" key="13">
    <source>
        <dbReference type="ARBA" id="ARBA00023306"/>
    </source>
</evidence>
<dbReference type="GO" id="GO:0005737">
    <property type="term" value="C:cytoplasm"/>
    <property type="evidence" value="ECO:0007669"/>
    <property type="project" value="UniProtKB-SubCell"/>
</dbReference>
<dbReference type="GO" id="GO:0006302">
    <property type="term" value="P:double-strand break repair"/>
    <property type="evidence" value="ECO:0007669"/>
    <property type="project" value="UniProtKB-UniRule"/>
</dbReference>
<dbReference type="GO" id="GO:0006325">
    <property type="term" value="P:chromatin organization"/>
    <property type="evidence" value="ECO:0007669"/>
    <property type="project" value="UniProtKB-UniRule"/>
</dbReference>
<comment type="similarity">
    <text evidence="14 15">Belongs to the BABAM2 family.</text>
</comment>
<dbReference type="GO" id="GO:0010212">
    <property type="term" value="P:response to ionizing radiation"/>
    <property type="evidence" value="ECO:0007669"/>
    <property type="project" value="UniProtKB-UniRule"/>
</dbReference>
<evidence type="ECO:0000256" key="1">
    <source>
        <dbReference type="ARBA" id="ARBA00004123"/>
    </source>
</evidence>
<dbReference type="InterPro" id="IPR010358">
    <property type="entry name" value="BRE"/>
</dbReference>
<dbReference type="GO" id="GO:0070531">
    <property type="term" value="C:BRCA1-A complex"/>
    <property type="evidence" value="ECO:0007669"/>
    <property type="project" value="UniProtKB-UniRule"/>
</dbReference>
<dbReference type="PANTHER" id="PTHR15189">
    <property type="entry name" value="BRISC AND BRCA1-A COMPLEX MEMBER 2"/>
    <property type="match status" value="1"/>
</dbReference>
<keyword evidence="7 15" id="KW-0227">DNA damage</keyword>
<comment type="function">
    <text evidence="15">May play a role in homeostasis or cellular differentiation in cells of neural, epithelial and germline origins. May also act as a death receptor-associated anti-apoptotic protein, which inhibits the mitochondrial apoptotic pathway.</text>
</comment>
<keyword evidence="12 15" id="KW-0539">Nucleus</keyword>
<dbReference type="CDD" id="cd23665">
    <property type="entry name" value="BRE-like_insects"/>
    <property type="match status" value="1"/>
</dbReference>
<comment type="caution">
    <text evidence="16">The sequence shown here is derived from an EMBL/GenBank/DDBJ whole genome shotgun (WGS) entry which is preliminary data.</text>
</comment>
<evidence type="ECO:0000256" key="2">
    <source>
        <dbReference type="ARBA" id="ARBA00019438"/>
    </source>
</evidence>
<evidence type="ECO:0000256" key="4">
    <source>
        <dbReference type="ARBA" id="ARBA00022618"/>
    </source>
</evidence>
<evidence type="ECO:0000256" key="11">
    <source>
        <dbReference type="ARBA" id="ARBA00023204"/>
    </source>
</evidence>
<comment type="subcellular location">
    <subcellularLocation>
        <location evidence="15">Cytoplasm</location>
    </subcellularLocation>
    <subcellularLocation>
        <location evidence="1 15">Nucleus</location>
    </subcellularLocation>
    <text evidence="15">Localizes at sites of DNA damage at double-strand breaks (DSBs).</text>
</comment>
<evidence type="ECO:0000256" key="3">
    <source>
        <dbReference type="ARBA" id="ARBA00022490"/>
    </source>
</evidence>
<dbReference type="GO" id="GO:0045739">
    <property type="term" value="P:positive regulation of DNA repair"/>
    <property type="evidence" value="ECO:0007669"/>
    <property type="project" value="UniProtKB-UniRule"/>
</dbReference>
<evidence type="ECO:0000256" key="10">
    <source>
        <dbReference type="ARBA" id="ARBA00022853"/>
    </source>
</evidence>
<evidence type="ECO:0000256" key="9">
    <source>
        <dbReference type="ARBA" id="ARBA00022786"/>
    </source>
</evidence>
<dbReference type="GO" id="GO:0051301">
    <property type="term" value="P:cell division"/>
    <property type="evidence" value="ECO:0007669"/>
    <property type="project" value="UniProtKB-UniRule"/>
</dbReference>
<dbReference type="AlphaFoldDB" id="A0AA40KN63"/>
<keyword evidence="5 15" id="KW-0053">Apoptosis</keyword>
<evidence type="ECO:0000256" key="5">
    <source>
        <dbReference type="ARBA" id="ARBA00022703"/>
    </source>
</evidence>
<dbReference type="Proteomes" id="UP001177670">
    <property type="component" value="Unassembled WGS sequence"/>
</dbReference>
<dbReference type="Pfam" id="PF06113">
    <property type="entry name" value="BRE"/>
    <property type="match status" value="1"/>
</dbReference>
<keyword evidence="4 15" id="KW-0132">Cell division</keyword>
<protein>
    <recommendedName>
        <fullName evidence="2 15">BRISC and BRCA1-A complex member 2</fullName>
    </recommendedName>
</protein>
<evidence type="ECO:0000256" key="15">
    <source>
        <dbReference type="RuleBase" id="RU368019"/>
    </source>
</evidence>
<comment type="subunit">
    <text evidence="15">Component of the ARISC complex. Component of the BRCA1-A complex. Component of the BRISC complex. Binds polyubiquitin.</text>
</comment>
<accession>A0AA40KN63</accession>
<evidence type="ECO:0000256" key="7">
    <source>
        <dbReference type="ARBA" id="ARBA00022763"/>
    </source>
</evidence>
<evidence type="ECO:0000256" key="8">
    <source>
        <dbReference type="ARBA" id="ARBA00022776"/>
    </source>
</evidence>
<proteinExistence type="inferred from homology"/>
<reference evidence="16" key="1">
    <citation type="submission" date="2021-10" db="EMBL/GenBank/DDBJ databases">
        <title>Melipona bicolor Genome sequencing and assembly.</title>
        <authorList>
            <person name="Araujo N.S."/>
            <person name="Arias M.C."/>
        </authorList>
    </citation>
    <scope>NUCLEOTIDE SEQUENCE</scope>
    <source>
        <strain evidence="16">USP_2M_L1-L4_2017</strain>
        <tissue evidence="16">Whole body</tissue>
    </source>
</reference>
<keyword evidence="13 15" id="KW-0131">Cell cycle</keyword>
<keyword evidence="8 15" id="KW-0498">Mitosis</keyword>